<dbReference type="RefSeq" id="WP_110627746.1">
    <property type="nucleotide sequence ID" value="NZ_CP029788.1"/>
</dbReference>
<feature type="compositionally biased region" description="Low complexity" evidence="1">
    <location>
        <begin position="12"/>
        <end position="24"/>
    </location>
</feature>
<feature type="region of interest" description="Disordered" evidence="1">
    <location>
        <begin position="1"/>
        <end position="24"/>
    </location>
</feature>
<protein>
    <submittedName>
        <fullName evidence="2">Uncharacterized protein</fullName>
    </submittedName>
</protein>
<dbReference type="AlphaFoldDB" id="A0A2U9P106"/>
<dbReference type="EMBL" id="CP029788">
    <property type="protein sequence ID" value="AWT42825.1"/>
    <property type="molecule type" value="Genomic_DNA"/>
</dbReference>
<reference evidence="2 3" key="1">
    <citation type="submission" date="2018-06" db="EMBL/GenBank/DDBJ databases">
        <title>The complete genome sequence of a nosiheptide producer Streptomyces actuosus ATCC 25421: deducing the ability of producing a new class III lantibiotics.</title>
        <authorList>
            <person name="Liu W."/>
            <person name="Sun F."/>
            <person name="Hu Y."/>
        </authorList>
    </citation>
    <scope>NUCLEOTIDE SEQUENCE [LARGE SCALE GENOMIC DNA]</scope>
    <source>
        <strain evidence="2 3">ATCC 25421</strain>
    </source>
</reference>
<sequence length="64" mass="6889">MSAMKVRRPTEEAAVAAASRRARPTPSLPAVLADMTTAHRMQDREGILLLACRAVRATSLEVGE</sequence>
<evidence type="ECO:0000256" key="1">
    <source>
        <dbReference type="SAM" id="MobiDB-lite"/>
    </source>
</evidence>
<keyword evidence="3" id="KW-1185">Reference proteome</keyword>
<dbReference type="KEGG" id="sact:DMT42_11150"/>
<gene>
    <name evidence="2" type="ORF">DMT42_11150</name>
</gene>
<evidence type="ECO:0000313" key="3">
    <source>
        <dbReference type="Proteomes" id="UP000247634"/>
    </source>
</evidence>
<proteinExistence type="predicted"/>
<dbReference type="Proteomes" id="UP000247634">
    <property type="component" value="Chromosome"/>
</dbReference>
<evidence type="ECO:0000313" key="2">
    <source>
        <dbReference type="EMBL" id="AWT42825.1"/>
    </source>
</evidence>
<organism evidence="2 3">
    <name type="scientific">Streptomyces actuosus</name>
    <dbReference type="NCBI Taxonomy" id="1885"/>
    <lineage>
        <taxon>Bacteria</taxon>
        <taxon>Bacillati</taxon>
        <taxon>Actinomycetota</taxon>
        <taxon>Actinomycetes</taxon>
        <taxon>Kitasatosporales</taxon>
        <taxon>Streptomycetaceae</taxon>
        <taxon>Streptomyces</taxon>
    </lineage>
</organism>
<accession>A0A2U9P106</accession>
<name>A0A2U9P106_STRAS</name>